<dbReference type="AlphaFoldDB" id="A0A3P7PXE5"/>
<dbReference type="InterPro" id="IPR045082">
    <property type="entry name" value="ATP_syn_F0_a_bact/chloroplast"/>
</dbReference>
<dbReference type="PANTHER" id="PTHR42823">
    <property type="entry name" value="ATP SYNTHASE SUBUNIT A, CHLOROPLASTIC"/>
    <property type="match status" value="1"/>
</dbReference>
<comment type="function">
    <text evidence="11 12">Key component of the proton channel; it plays a direct role in the translocation of protons across the membrane.</text>
</comment>
<dbReference type="InterPro" id="IPR035908">
    <property type="entry name" value="F0_ATP_A_sf"/>
</dbReference>
<keyword evidence="4 11" id="KW-0138">CF(0)</keyword>
<dbReference type="KEGG" id="cbar:PATL70BA_1991"/>
<dbReference type="HAMAP" id="MF_01393">
    <property type="entry name" value="ATP_synth_a_bact"/>
    <property type="match status" value="1"/>
</dbReference>
<dbReference type="PROSITE" id="PS00449">
    <property type="entry name" value="ATPASE_A"/>
    <property type="match status" value="1"/>
</dbReference>
<evidence type="ECO:0000256" key="4">
    <source>
        <dbReference type="ARBA" id="ARBA00022547"/>
    </source>
</evidence>
<dbReference type="InterPro" id="IPR023011">
    <property type="entry name" value="ATP_synth_F0_asu_AS"/>
</dbReference>
<evidence type="ECO:0000256" key="6">
    <source>
        <dbReference type="ARBA" id="ARBA00022781"/>
    </source>
</evidence>
<sequence length="243" mass="26769">MDFSIHVAKVVRIGSFELWITESMINSWIICGVLILIALIVRNAIKNPQKVPEGVQNVVEFLVDSLDNFAETTMGKHGRKFGSFYGSMIIYILLCNLSGLFLGPNIGAPVAGEPKVLIDFMRPPTADFAVTFALAMITFTMVQGFAIKEKGTFTWLKGLTEPMWPLTPLNVIGELANPISLSFRLFGNILGGTIIMGLYYNLPWFALIGIPVALHAYFDIFAGVLQAFIFVMLSMTFVASAMD</sequence>
<dbReference type="Proteomes" id="UP000279029">
    <property type="component" value="Chromosome"/>
</dbReference>
<evidence type="ECO:0000256" key="10">
    <source>
        <dbReference type="ARBA" id="ARBA00023310"/>
    </source>
</evidence>
<evidence type="ECO:0000313" key="13">
    <source>
        <dbReference type="EMBL" id="VDN47871.1"/>
    </source>
</evidence>
<dbReference type="GO" id="GO:0042777">
    <property type="term" value="P:proton motive force-driven plasma membrane ATP synthesis"/>
    <property type="evidence" value="ECO:0007669"/>
    <property type="project" value="TreeGrafter"/>
</dbReference>
<gene>
    <name evidence="11 13" type="primary">atpB</name>
    <name evidence="13" type="ORF">PATL70BA_1991</name>
</gene>
<dbReference type="RefSeq" id="WP_125137110.1">
    <property type="nucleotide sequence ID" value="NZ_LR130778.1"/>
</dbReference>
<keyword evidence="3 11" id="KW-0813">Transport</keyword>
<keyword evidence="7 11" id="KW-1133">Transmembrane helix</keyword>
<feature type="transmembrane region" description="Helical" evidence="11">
    <location>
        <begin position="25"/>
        <end position="45"/>
    </location>
</feature>
<comment type="similarity">
    <text evidence="2 11 12">Belongs to the ATPase A chain family.</text>
</comment>
<dbReference type="GO" id="GO:0046933">
    <property type="term" value="F:proton-transporting ATP synthase activity, rotational mechanism"/>
    <property type="evidence" value="ECO:0007669"/>
    <property type="project" value="UniProtKB-UniRule"/>
</dbReference>
<organism evidence="13 14">
    <name type="scientific">Petrocella atlantisensis</name>
    <dbReference type="NCBI Taxonomy" id="2173034"/>
    <lineage>
        <taxon>Bacteria</taxon>
        <taxon>Bacillati</taxon>
        <taxon>Bacillota</taxon>
        <taxon>Clostridia</taxon>
        <taxon>Lachnospirales</taxon>
        <taxon>Vallitaleaceae</taxon>
        <taxon>Petrocella</taxon>
    </lineage>
</organism>
<feature type="transmembrane region" description="Helical" evidence="11">
    <location>
        <begin position="220"/>
        <end position="242"/>
    </location>
</feature>
<evidence type="ECO:0000313" key="14">
    <source>
        <dbReference type="Proteomes" id="UP000279029"/>
    </source>
</evidence>
<keyword evidence="14" id="KW-1185">Reference proteome</keyword>
<accession>A0A3P7PXE5</accession>
<dbReference type="PANTHER" id="PTHR42823:SF3">
    <property type="entry name" value="ATP SYNTHASE SUBUNIT A, CHLOROPLASTIC"/>
    <property type="match status" value="1"/>
</dbReference>
<dbReference type="Pfam" id="PF00119">
    <property type="entry name" value="ATP-synt_A"/>
    <property type="match status" value="1"/>
</dbReference>
<keyword evidence="8 11" id="KW-0406">Ion transport</keyword>
<evidence type="ECO:0000256" key="12">
    <source>
        <dbReference type="RuleBase" id="RU000483"/>
    </source>
</evidence>
<dbReference type="GO" id="GO:0005886">
    <property type="term" value="C:plasma membrane"/>
    <property type="evidence" value="ECO:0007669"/>
    <property type="project" value="UniProtKB-SubCell"/>
</dbReference>
<proteinExistence type="inferred from homology"/>
<feature type="transmembrane region" description="Helical" evidence="11">
    <location>
        <begin position="189"/>
        <end position="214"/>
    </location>
</feature>
<dbReference type="EMBL" id="LR130778">
    <property type="protein sequence ID" value="VDN47871.1"/>
    <property type="molecule type" value="Genomic_DNA"/>
</dbReference>
<dbReference type="OrthoDB" id="9789241at2"/>
<keyword evidence="11" id="KW-1003">Cell membrane</keyword>
<protein>
    <recommendedName>
        <fullName evidence="11 12">ATP synthase subunit a</fullName>
    </recommendedName>
    <alternativeName>
        <fullName evidence="11">ATP synthase F0 sector subunit a</fullName>
    </alternativeName>
    <alternativeName>
        <fullName evidence="11">F-ATPase subunit 6</fullName>
    </alternativeName>
</protein>
<evidence type="ECO:0000256" key="3">
    <source>
        <dbReference type="ARBA" id="ARBA00022448"/>
    </source>
</evidence>
<evidence type="ECO:0000256" key="5">
    <source>
        <dbReference type="ARBA" id="ARBA00022692"/>
    </source>
</evidence>
<evidence type="ECO:0000256" key="9">
    <source>
        <dbReference type="ARBA" id="ARBA00023136"/>
    </source>
</evidence>
<dbReference type="PRINTS" id="PR00123">
    <property type="entry name" value="ATPASEA"/>
</dbReference>
<keyword evidence="6 11" id="KW-0375">Hydrogen ion transport</keyword>
<dbReference type="GO" id="GO:0045259">
    <property type="term" value="C:proton-transporting ATP synthase complex"/>
    <property type="evidence" value="ECO:0007669"/>
    <property type="project" value="UniProtKB-KW"/>
</dbReference>
<evidence type="ECO:0000256" key="7">
    <source>
        <dbReference type="ARBA" id="ARBA00022989"/>
    </source>
</evidence>
<keyword evidence="9 11" id="KW-0472">Membrane</keyword>
<dbReference type="CDD" id="cd00310">
    <property type="entry name" value="ATP-synt_Fo_a_6"/>
    <property type="match status" value="1"/>
</dbReference>
<dbReference type="NCBIfam" id="TIGR01131">
    <property type="entry name" value="ATP_synt_6_or_A"/>
    <property type="match status" value="1"/>
</dbReference>
<name>A0A3P7PXE5_9FIRM</name>
<evidence type="ECO:0000256" key="11">
    <source>
        <dbReference type="HAMAP-Rule" id="MF_01393"/>
    </source>
</evidence>
<evidence type="ECO:0000256" key="8">
    <source>
        <dbReference type="ARBA" id="ARBA00023065"/>
    </source>
</evidence>
<keyword evidence="10 11" id="KW-0066">ATP synthesis</keyword>
<reference evidence="13 14" key="1">
    <citation type="submission" date="2018-09" db="EMBL/GenBank/DDBJ databases">
        <authorList>
            <person name="Postec A."/>
        </authorList>
    </citation>
    <scope>NUCLEOTIDE SEQUENCE [LARGE SCALE GENOMIC DNA]</scope>
    <source>
        <strain evidence="13">70B-A</strain>
    </source>
</reference>
<keyword evidence="5 11" id="KW-0812">Transmembrane</keyword>
<comment type="subcellular location">
    <subcellularLocation>
        <location evidence="11 12">Cell membrane</location>
        <topology evidence="11 12">Multi-pass membrane protein</topology>
    </subcellularLocation>
    <subcellularLocation>
        <location evidence="1">Membrane</location>
        <topology evidence="1">Multi-pass membrane protein</topology>
    </subcellularLocation>
</comment>
<dbReference type="InterPro" id="IPR000568">
    <property type="entry name" value="ATP_synth_F0_asu"/>
</dbReference>
<feature type="transmembrane region" description="Helical" evidence="11">
    <location>
        <begin position="128"/>
        <end position="147"/>
    </location>
</feature>
<evidence type="ECO:0000256" key="2">
    <source>
        <dbReference type="ARBA" id="ARBA00006810"/>
    </source>
</evidence>
<feature type="transmembrane region" description="Helical" evidence="11">
    <location>
        <begin position="84"/>
        <end position="108"/>
    </location>
</feature>
<dbReference type="SUPFAM" id="SSF81336">
    <property type="entry name" value="F1F0 ATP synthase subunit A"/>
    <property type="match status" value="1"/>
</dbReference>
<evidence type="ECO:0000256" key="1">
    <source>
        <dbReference type="ARBA" id="ARBA00004141"/>
    </source>
</evidence>
<dbReference type="Gene3D" id="1.20.120.220">
    <property type="entry name" value="ATP synthase, F0 complex, subunit A"/>
    <property type="match status" value="1"/>
</dbReference>